<accession>A0AAV2IH51</accession>
<dbReference type="Pfam" id="PF01607">
    <property type="entry name" value="CBM_14"/>
    <property type="match status" value="1"/>
</dbReference>
<reference evidence="4 5" key="1">
    <citation type="submission" date="2024-04" db="EMBL/GenBank/DDBJ databases">
        <authorList>
            <consortium name="Genoscope - CEA"/>
            <person name="William W."/>
        </authorList>
    </citation>
    <scope>NUCLEOTIDE SEQUENCE [LARGE SCALE GENOMIC DNA]</scope>
</reference>
<dbReference type="EMBL" id="CAXITT010000676">
    <property type="protein sequence ID" value="CAL1545099.1"/>
    <property type="molecule type" value="Genomic_DNA"/>
</dbReference>
<protein>
    <recommendedName>
        <fullName evidence="3">Chitin-binding type-2 domain-containing protein</fullName>
    </recommendedName>
</protein>
<comment type="caution">
    <text evidence="4">The sequence shown here is derived from an EMBL/GenBank/DDBJ whole genome shotgun (WGS) entry which is preliminary data.</text>
</comment>
<dbReference type="InterPro" id="IPR002557">
    <property type="entry name" value="Chitin-bd_dom"/>
</dbReference>
<proteinExistence type="predicted"/>
<feature type="region of interest" description="Disordered" evidence="1">
    <location>
        <begin position="29"/>
        <end position="56"/>
    </location>
</feature>
<dbReference type="SMART" id="SM00494">
    <property type="entry name" value="ChtBD2"/>
    <property type="match status" value="1"/>
</dbReference>
<keyword evidence="2" id="KW-0732">Signal</keyword>
<feature type="signal peptide" evidence="2">
    <location>
        <begin position="1"/>
        <end position="23"/>
    </location>
</feature>
<keyword evidence="5" id="KW-1185">Reference proteome</keyword>
<feature type="compositionally biased region" description="Low complexity" evidence="1">
    <location>
        <begin position="186"/>
        <end position="239"/>
    </location>
</feature>
<dbReference type="GO" id="GO:0008061">
    <property type="term" value="F:chitin binding"/>
    <property type="evidence" value="ECO:0007669"/>
    <property type="project" value="InterPro"/>
</dbReference>
<dbReference type="GO" id="GO:0005576">
    <property type="term" value="C:extracellular region"/>
    <property type="evidence" value="ECO:0007669"/>
    <property type="project" value="InterPro"/>
</dbReference>
<evidence type="ECO:0000313" key="4">
    <source>
        <dbReference type="EMBL" id="CAL1545099.1"/>
    </source>
</evidence>
<dbReference type="AlphaFoldDB" id="A0AAV2IH51"/>
<name>A0AAV2IH51_LYMST</name>
<dbReference type="PROSITE" id="PS50940">
    <property type="entry name" value="CHIT_BIND_II"/>
    <property type="match status" value="1"/>
</dbReference>
<sequence length="267" mass="30478">MKLQTLSVLIVLILQEWCKPANSQEESAHHYETTSILPTSPTSSVCESMKDGRQPDPTSCSKYYICVNYVAIPRMCRQFHNYDPAIKYCRLENEFECEIVKGVIRGAFTHVRQKNPNARKKWLTQNRITKEIIKSPPKISNTKTTRKSIPTAHNTKTIRKSTPTTRHTKTIRKSTPTTHYTKTIRRSTPTTGYTKTTRKSTPTTGYTKTTRKSTQTTGYTKTTRKSTQTTDNTKTTTSQLQQPAILRQPNSQLQQPAILRQPESPLK</sequence>
<feature type="chain" id="PRO_5043506045" description="Chitin-binding type-2 domain-containing protein" evidence="2">
    <location>
        <begin position="24"/>
        <end position="267"/>
    </location>
</feature>
<evidence type="ECO:0000256" key="1">
    <source>
        <dbReference type="SAM" id="MobiDB-lite"/>
    </source>
</evidence>
<dbReference type="Proteomes" id="UP001497497">
    <property type="component" value="Unassembled WGS sequence"/>
</dbReference>
<feature type="domain" description="Chitin-binding type-2" evidence="3">
    <location>
        <begin position="43"/>
        <end position="99"/>
    </location>
</feature>
<feature type="region of interest" description="Disordered" evidence="1">
    <location>
        <begin position="138"/>
        <end position="267"/>
    </location>
</feature>
<feature type="compositionally biased region" description="Low complexity" evidence="1">
    <location>
        <begin position="33"/>
        <end position="44"/>
    </location>
</feature>
<dbReference type="InterPro" id="IPR036508">
    <property type="entry name" value="Chitin-bd_dom_sf"/>
</dbReference>
<evidence type="ECO:0000313" key="5">
    <source>
        <dbReference type="Proteomes" id="UP001497497"/>
    </source>
</evidence>
<dbReference type="SUPFAM" id="SSF57625">
    <property type="entry name" value="Invertebrate chitin-binding proteins"/>
    <property type="match status" value="1"/>
</dbReference>
<evidence type="ECO:0000256" key="2">
    <source>
        <dbReference type="SAM" id="SignalP"/>
    </source>
</evidence>
<gene>
    <name evidence="4" type="ORF">GSLYS_00018599001</name>
</gene>
<organism evidence="4 5">
    <name type="scientific">Lymnaea stagnalis</name>
    <name type="common">Great pond snail</name>
    <name type="synonym">Helix stagnalis</name>
    <dbReference type="NCBI Taxonomy" id="6523"/>
    <lineage>
        <taxon>Eukaryota</taxon>
        <taxon>Metazoa</taxon>
        <taxon>Spiralia</taxon>
        <taxon>Lophotrochozoa</taxon>
        <taxon>Mollusca</taxon>
        <taxon>Gastropoda</taxon>
        <taxon>Heterobranchia</taxon>
        <taxon>Euthyneura</taxon>
        <taxon>Panpulmonata</taxon>
        <taxon>Hygrophila</taxon>
        <taxon>Lymnaeoidea</taxon>
        <taxon>Lymnaeidae</taxon>
        <taxon>Lymnaea</taxon>
    </lineage>
</organism>
<feature type="compositionally biased region" description="Polar residues" evidence="1">
    <location>
        <begin position="138"/>
        <end position="165"/>
    </location>
</feature>
<dbReference type="Gene3D" id="2.170.140.10">
    <property type="entry name" value="Chitin binding domain"/>
    <property type="match status" value="1"/>
</dbReference>
<evidence type="ECO:0000259" key="3">
    <source>
        <dbReference type="PROSITE" id="PS50940"/>
    </source>
</evidence>